<dbReference type="AlphaFoldDB" id="F2RPI0"/>
<reference evidence="3" key="1">
    <citation type="journal article" date="2012" name="MBio">
        <title>Comparative genome analysis of Trichophyton rubrum and related dermatophytes reveals candidate genes involved in infection.</title>
        <authorList>
            <person name="Martinez D.A."/>
            <person name="Oliver B.G."/>
            <person name="Graeser Y."/>
            <person name="Goldberg J.M."/>
            <person name="Li W."/>
            <person name="Martinez-Rossi N.M."/>
            <person name="Monod M."/>
            <person name="Shelest E."/>
            <person name="Barton R.C."/>
            <person name="Birch E."/>
            <person name="Brakhage A.A."/>
            <person name="Chen Z."/>
            <person name="Gurr S.J."/>
            <person name="Heiman D."/>
            <person name="Heitman J."/>
            <person name="Kosti I."/>
            <person name="Rossi A."/>
            <person name="Saif S."/>
            <person name="Samalova M."/>
            <person name="Saunders C.W."/>
            <person name="Shea T."/>
            <person name="Summerbell R.C."/>
            <person name="Xu J."/>
            <person name="Young S."/>
            <person name="Zeng Q."/>
            <person name="Birren B.W."/>
            <person name="Cuomo C.A."/>
            <person name="White T.C."/>
        </authorList>
    </citation>
    <scope>NUCLEOTIDE SEQUENCE [LARGE SCALE GENOMIC DNA]</scope>
    <source>
        <strain evidence="3">CBS 112818</strain>
    </source>
</reference>
<dbReference type="Proteomes" id="UP000009172">
    <property type="component" value="Unassembled WGS sequence"/>
</dbReference>
<proteinExistence type="predicted"/>
<dbReference type="HOGENOM" id="CLU_535494_0_0_1"/>
<feature type="region of interest" description="Disordered" evidence="1">
    <location>
        <begin position="264"/>
        <end position="304"/>
    </location>
</feature>
<name>F2RPI0_TRIT1</name>
<accession>F2RPI0</accession>
<evidence type="ECO:0000256" key="1">
    <source>
        <dbReference type="SAM" id="MobiDB-lite"/>
    </source>
</evidence>
<protein>
    <submittedName>
        <fullName evidence="2">Uncharacterized protein</fullName>
    </submittedName>
</protein>
<sequence>MSNNDFLHLLRLLAYYLQDHPETYVKTHLNSLSEDERSVFKRLSHMLPTKPVNSSKKKTIAIERITDITTIELSASLKGCLKAWARNPSLFFEGAVDGPRNYRTVAEIFSRIRHDENARGISIIKRRFDLTALYRFAISYNLHTGRSWRSGGFYKFATIIYNNLPQYGGEDINSIIQEVKRCVTLGQGFHTWSEKLGGLGYLLIMPLELCETRYADRHHHANIKKGVSHLVNISIRGVAEEWQTLPVGDYILYHILEYLNQPTPPTGAARSPLRSRVSRPDQASRKRRCPNVLQPSNAHRSVHHPQILQGQAEDAEPRHSPLYIQAGEASIGLETNYQSGSQLLPLTPGSVHVGSTYPSGNFEARHHETRTNIHSVSRNSEGLRDLSVRMLVNGTLEARQPTSQIATNISSSYGAQNQYQAHQPPHQMCNASQVQYTMPVLPSDALDYISTSSISQSSALQPDKTSIYALQIGSPPNNILNYAGEVVNDIFIPDRHIFDSQFISMQPSDILAYIE</sequence>
<organism evidence="2 3">
    <name type="scientific">Trichophyton tonsurans (strain CBS 112818)</name>
    <name type="common">Scalp ringworm fungus</name>
    <dbReference type="NCBI Taxonomy" id="647933"/>
    <lineage>
        <taxon>Eukaryota</taxon>
        <taxon>Fungi</taxon>
        <taxon>Dikarya</taxon>
        <taxon>Ascomycota</taxon>
        <taxon>Pezizomycotina</taxon>
        <taxon>Eurotiomycetes</taxon>
        <taxon>Eurotiomycetidae</taxon>
        <taxon>Onygenales</taxon>
        <taxon>Arthrodermataceae</taxon>
        <taxon>Trichophyton</taxon>
    </lineage>
</organism>
<evidence type="ECO:0000313" key="3">
    <source>
        <dbReference type="Proteomes" id="UP000009172"/>
    </source>
</evidence>
<evidence type="ECO:0000313" key="2">
    <source>
        <dbReference type="EMBL" id="EGD92854.1"/>
    </source>
</evidence>
<dbReference type="EMBL" id="GG698478">
    <property type="protein sequence ID" value="EGD92854.1"/>
    <property type="molecule type" value="Genomic_DNA"/>
</dbReference>
<gene>
    <name evidence="2" type="ORF">TESG_00419</name>
</gene>
<keyword evidence="3" id="KW-1185">Reference proteome</keyword>